<feature type="domain" description="HTH luxR-type" evidence="6">
    <location>
        <begin position="148"/>
        <end position="213"/>
    </location>
</feature>
<dbReference type="SMART" id="SM00421">
    <property type="entry name" value="HTH_LUXR"/>
    <property type="match status" value="1"/>
</dbReference>
<keyword evidence="3 8" id="KW-0238">DNA-binding</keyword>
<evidence type="ECO:0000256" key="4">
    <source>
        <dbReference type="ARBA" id="ARBA00023163"/>
    </source>
</evidence>
<dbReference type="EMBL" id="BSEV01000034">
    <property type="protein sequence ID" value="GLK14631.1"/>
    <property type="molecule type" value="Genomic_DNA"/>
</dbReference>
<dbReference type="PRINTS" id="PR00038">
    <property type="entry name" value="HTHLUXR"/>
</dbReference>
<dbReference type="AlphaFoldDB" id="A0A9W6IAS9"/>
<dbReference type="InterPro" id="IPR016032">
    <property type="entry name" value="Sig_transdc_resp-reg_C-effctor"/>
</dbReference>
<dbReference type="PANTHER" id="PTHR43214:SF24">
    <property type="entry name" value="TRANSCRIPTIONAL REGULATORY PROTEIN NARL-RELATED"/>
    <property type="match status" value="1"/>
</dbReference>
<dbReference type="InterPro" id="IPR011006">
    <property type="entry name" value="CheY-like_superfamily"/>
</dbReference>
<accession>A0A9W6IAS9</accession>
<evidence type="ECO:0000259" key="6">
    <source>
        <dbReference type="PROSITE" id="PS50043"/>
    </source>
</evidence>
<evidence type="ECO:0000256" key="3">
    <source>
        <dbReference type="ARBA" id="ARBA00023125"/>
    </source>
</evidence>
<dbReference type="PROSITE" id="PS50110">
    <property type="entry name" value="RESPONSE_REGULATORY"/>
    <property type="match status" value="1"/>
</dbReference>
<dbReference type="InterPro" id="IPR000792">
    <property type="entry name" value="Tscrpt_reg_LuxR_C"/>
</dbReference>
<dbReference type="SMART" id="SM00448">
    <property type="entry name" value="REC"/>
    <property type="match status" value="1"/>
</dbReference>
<name>A0A9W6IAS9_9ACTN</name>
<gene>
    <name evidence="8" type="ORF">GCM10017600_80430</name>
</gene>
<feature type="modified residue" description="4-aspartylphosphate" evidence="5">
    <location>
        <position position="54"/>
    </location>
</feature>
<protein>
    <submittedName>
        <fullName evidence="8">DNA-binding response regulator</fullName>
    </submittedName>
</protein>
<dbReference type="Proteomes" id="UP001143474">
    <property type="component" value="Unassembled WGS sequence"/>
</dbReference>
<comment type="caution">
    <text evidence="8">The sequence shown here is derived from an EMBL/GenBank/DDBJ whole genome shotgun (WGS) entry which is preliminary data.</text>
</comment>
<organism evidence="8 9">
    <name type="scientific">Streptosporangium carneum</name>
    <dbReference type="NCBI Taxonomy" id="47481"/>
    <lineage>
        <taxon>Bacteria</taxon>
        <taxon>Bacillati</taxon>
        <taxon>Actinomycetota</taxon>
        <taxon>Actinomycetes</taxon>
        <taxon>Streptosporangiales</taxon>
        <taxon>Streptosporangiaceae</taxon>
        <taxon>Streptosporangium</taxon>
    </lineage>
</organism>
<dbReference type="GO" id="GO:0000160">
    <property type="term" value="P:phosphorelay signal transduction system"/>
    <property type="evidence" value="ECO:0007669"/>
    <property type="project" value="InterPro"/>
</dbReference>
<dbReference type="SUPFAM" id="SSF52172">
    <property type="entry name" value="CheY-like"/>
    <property type="match status" value="1"/>
</dbReference>
<dbReference type="RefSeq" id="WP_271222862.1">
    <property type="nucleotide sequence ID" value="NZ_BAAAVD010000019.1"/>
</dbReference>
<reference evidence="8" key="2">
    <citation type="submission" date="2023-01" db="EMBL/GenBank/DDBJ databases">
        <authorList>
            <person name="Sun Q."/>
            <person name="Evtushenko L."/>
        </authorList>
    </citation>
    <scope>NUCLEOTIDE SEQUENCE</scope>
    <source>
        <strain evidence="8">VKM Ac-2007</strain>
    </source>
</reference>
<dbReference type="InterPro" id="IPR058245">
    <property type="entry name" value="NreC/VraR/RcsB-like_REC"/>
</dbReference>
<evidence type="ECO:0000256" key="2">
    <source>
        <dbReference type="ARBA" id="ARBA00023015"/>
    </source>
</evidence>
<dbReference type="SUPFAM" id="SSF46894">
    <property type="entry name" value="C-terminal effector domain of the bipartite response regulators"/>
    <property type="match status" value="1"/>
</dbReference>
<evidence type="ECO:0000313" key="8">
    <source>
        <dbReference type="EMBL" id="GLK14631.1"/>
    </source>
</evidence>
<reference evidence="8" key="1">
    <citation type="journal article" date="2014" name="Int. J. Syst. Evol. Microbiol.">
        <title>Complete genome sequence of Corynebacterium casei LMG S-19264T (=DSM 44701T), isolated from a smear-ripened cheese.</title>
        <authorList>
            <consortium name="US DOE Joint Genome Institute (JGI-PGF)"/>
            <person name="Walter F."/>
            <person name="Albersmeier A."/>
            <person name="Kalinowski J."/>
            <person name="Ruckert C."/>
        </authorList>
    </citation>
    <scope>NUCLEOTIDE SEQUENCE</scope>
    <source>
        <strain evidence="8">VKM Ac-2007</strain>
    </source>
</reference>
<dbReference type="CDD" id="cd17535">
    <property type="entry name" value="REC_NarL-like"/>
    <property type="match status" value="1"/>
</dbReference>
<dbReference type="InterPro" id="IPR001789">
    <property type="entry name" value="Sig_transdc_resp-reg_receiver"/>
</dbReference>
<keyword evidence="4" id="KW-0804">Transcription</keyword>
<evidence type="ECO:0000256" key="5">
    <source>
        <dbReference type="PROSITE-ProRule" id="PRU00169"/>
    </source>
</evidence>
<proteinExistence type="predicted"/>
<dbReference type="GO" id="GO:0003677">
    <property type="term" value="F:DNA binding"/>
    <property type="evidence" value="ECO:0007669"/>
    <property type="project" value="UniProtKB-KW"/>
</dbReference>
<dbReference type="Gene3D" id="3.40.50.2300">
    <property type="match status" value="1"/>
</dbReference>
<dbReference type="Pfam" id="PF00196">
    <property type="entry name" value="GerE"/>
    <property type="match status" value="1"/>
</dbReference>
<sequence>MIRVVLADDETMVRVGISGILASDPGISVVGEACDGAEAVELVRRHRPQVALIDIQMPKMDGLSAAEEIRRTVPETGVVMLTTFSQDEYITRALRIGTNGFLLKSGNPHELINGVHAVAEGGACLSPKVAARVINSFGGERRARGDAIVRQVGVLTDREREVLALLGAGLSNADIGRRLFLVEGTVKVYVSTILTKLNVRNRVQAAIIAYEAGLVGEIG</sequence>
<dbReference type="PANTHER" id="PTHR43214">
    <property type="entry name" value="TWO-COMPONENT RESPONSE REGULATOR"/>
    <property type="match status" value="1"/>
</dbReference>
<keyword evidence="1 5" id="KW-0597">Phosphoprotein</keyword>
<dbReference type="Pfam" id="PF00072">
    <property type="entry name" value="Response_reg"/>
    <property type="match status" value="1"/>
</dbReference>
<feature type="domain" description="Response regulatory" evidence="7">
    <location>
        <begin position="3"/>
        <end position="119"/>
    </location>
</feature>
<evidence type="ECO:0000256" key="1">
    <source>
        <dbReference type="ARBA" id="ARBA00022553"/>
    </source>
</evidence>
<evidence type="ECO:0000259" key="7">
    <source>
        <dbReference type="PROSITE" id="PS50110"/>
    </source>
</evidence>
<keyword evidence="9" id="KW-1185">Reference proteome</keyword>
<dbReference type="GO" id="GO:0006355">
    <property type="term" value="P:regulation of DNA-templated transcription"/>
    <property type="evidence" value="ECO:0007669"/>
    <property type="project" value="InterPro"/>
</dbReference>
<keyword evidence="2" id="KW-0805">Transcription regulation</keyword>
<dbReference type="PROSITE" id="PS50043">
    <property type="entry name" value="HTH_LUXR_2"/>
    <property type="match status" value="1"/>
</dbReference>
<dbReference type="InterPro" id="IPR039420">
    <property type="entry name" value="WalR-like"/>
</dbReference>
<dbReference type="CDD" id="cd06170">
    <property type="entry name" value="LuxR_C_like"/>
    <property type="match status" value="1"/>
</dbReference>
<evidence type="ECO:0000313" key="9">
    <source>
        <dbReference type="Proteomes" id="UP001143474"/>
    </source>
</evidence>